<accession>A0A7J7IZS1</accession>
<dbReference type="Proteomes" id="UP000593567">
    <property type="component" value="Unassembled WGS sequence"/>
</dbReference>
<protein>
    <submittedName>
        <fullName evidence="1">Uncharacterized protein</fullName>
    </submittedName>
</protein>
<evidence type="ECO:0000313" key="2">
    <source>
        <dbReference type="Proteomes" id="UP000593567"/>
    </source>
</evidence>
<reference evidence="1" key="1">
    <citation type="submission" date="2020-06" db="EMBL/GenBank/DDBJ databases">
        <title>Draft genome of Bugula neritina, a colonial animal packing powerful symbionts and potential medicines.</title>
        <authorList>
            <person name="Rayko M."/>
        </authorList>
    </citation>
    <scope>NUCLEOTIDE SEQUENCE [LARGE SCALE GENOMIC DNA]</scope>
    <source>
        <strain evidence="1">Kwan_BN1</strain>
    </source>
</reference>
<dbReference type="AlphaFoldDB" id="A0A7J7IZS1"/>
<keyword evidence="2" id="KW-1185">Reference proteome</keyword>
<organism evidence="1 2">
    <name type="scientific">Bugula neritina</name>
    <name type="common">Brown bryozoan</name>
    <name type="synonym">Sertularia neritina</name>
    <dbReference type="NCBI Taxonomy" id="10212"/>
    <lineage>
        <taxon>Eukaryota</taxon>
        <taxon>Metazoa</taxon>
        <taxon>Spiralia</taxon>
        <taxon>Lophotrochozoa</taxon>
        <taxon>Bryozoa</taxon>
        <taxon>Gymnolaemata</taxon>
        <taxon>Cheilostomatida</taxon>
        <taxon>Flustrina</taxon>
        <taxon>Buguloidea</taxon>
        <taxon>Bugulidae</taxon>
        <taxon>Bugula</taxon>
    </lineage>
</organism>
<dbReference type="EMBL" id="VXIV02003241">
    <property type="protein sequence ID" value="KAF6019295.1"/>
    <property type="molecule type" value="Genomic_DNA"/>
</dbReference>
<gene>
    <name evidence="1" type="ORF">EB796_022384</name>
</gene>
<sequence length="88" mass="9658">MQNIKITVATTESAIDDDDSVCVYRDGAPADGENRPEIFTCTSSMIGRYVKVSMVDVDPAQLLCLAELEPMSSMWAVLTKTRAKSRVN</sequence>
<evidence type="ECO:0000313" key="1">
    <source>
        <dbReference type="EMBL" id="KAF6019295.1"/>
    </source>
</evidence>
<name>A0A7J7IZS1_BUGNE</name>
<proteinExistence type="predicted"/>
<comment type="caution">
    <text evidence="1">The sequence shown here is derived from an EMBL/GenBank/DDBJ whole genome shotgun (WGS) entry which is preliminary data.</text>
</comment>